<reference evidence="3" key="1">
    <citation type="submission" date="2016-11" db="EMBL/GenBank/DDBJ databases">
        <title>Actinomyces gypaetusis sp. nov. isolated from Gypaetus barbatus in Qinghai Tibet Plateau China.</title>
        <authorList>
            <person name="Meng X."/>
        </authorList>
    </citation>
    <scope>NUCLEOTIDE SEQUENCE [LARGE SCALE GENOMIC DNA]</scope>
    <source>
        <strain evidence="3">DSM 15383</strain>
    </source>
</reference>
<keyword evidence="3" id="KW-1185">Reference proteome</keyword>
<dbReference type="RefSeq" id="WP_075361965.1">
    <property type="nucleotide sequence ID" value="NZ_MPDM01000007.1"/>
</dbReference>
<gene>
    <name evidence="2" type="ORF">BM477_06940</name>
</gene>
<evidence type="ECO:0000259" key="1">
    <source>
        <dbReference type="Pfam" id="PF02754"/>
    </source>
</evidence>
<dbReference type="InterPro" id="IPR004017">
    <property type="entry name" value="Cys_rich_dom"/>
</dbReference>
<dbReference type="PANTHER" id="PTHR30296:SF0">
    <property type="entry name" value="LACTATE UTILIZATION PROTEIN A"/>
    <property type="match status" value="1"/>
</dbReference>
<feature type="domain" description="Cysteine-rich" evidence="1">
    <location>
        <begin position="4"/>
        <end position="88"/>
    </location>
</feature>
<sequence length="262" mass="28598">MKFALFSTCIGDAMFPQAPQATVHLLERLGHTVVFPESQACCGQMHINTGYYREAMPLIENHVRTFEPVLDGEWDAIVVPSGSCTGSIRHQQKLVADDAGKTALGQRAQAIADKTYELSELLVDVLGLEDVGAYFPHRVTYHPTCHSMRITKVGDRPYKLLQNVEGIDFVPLPEERSCCGFGGTFAMKNKETSTAMLADKMTNVMATKAEILVAGDYSCLMHIGGGLSRIRAGIRVMHLAEILAGTKEEPWNAPATTTKVGV</sequence>
<dbReference type="STRING" id="156892.BM477_06940"/>
<protein>
    <submittedName>
        <fullName evidence="2">Fe-S oxidoreductase</fullName>
    </submittedName>
</protein>
<dbReference type="GO" id="GO:0016491">
    <property type="term" value="F:oxidoreductase activity"/>
    <property type="evidence" value="ECO:0007669"/>
    <property type="project" value="UniProtKB-ARBA"/>
</dbReference>
<dbReference type="GO" id="GO:0005829">
    <property type="term" value="C:cytosol"/>
    <property type="evidence" value="ECO:0007669"/>
    <property type="project" value="TreeGrafter"/>
</dbReference>
<organism evidence="2 3">
    <name type="scientific">Boudabousia marimammalium</name>
    <dbReference type="NCBI Taxonomy" id="156892"/>
    <lineage>
        <taxon>Bacteria</taxon>
        <taxon>Bacillati</taxon>
        <taxon>Actinomycetota</taxon>
        <taxon>Actinomycetes</taxon>
        <taxon>Actinomycetales</taxon>
        <taxon>Actinomycetaceae</taxon>
        <taxon>Boudabousia</taxon>
    </lineage>
</organism>
<evidence type="ECO:0000313" key="3">
    <source>
        <dbReference type="Proteomes" id="UP000186465"/>
    </source>
</evidence>
<dbReference type="OrthoDB" id="9770306at2"/>
<dbReference type="AlphaFoldDB" id="A0A1Q5PL85"/>
<name>A0A1Q5PL85_9ACTO</name>
<dbReference type="Pfam" id="PF02754">
    <property type="entry name" value="CCG"/>
    <property type="match status" value="2"/>
</dbReference>
<proteinExistence type="predicted"/>
<comment type="caution">
    <text evidence="2">The sequence shown here is derived from an EMBL/GenBank/DDBJ whole genome shotgun (WGS) entry which is preliminary data.</text>
</comment>
<dbReference type="EMBL" id="MPDM01000007">
    <property type="protein sequence ID" value="OKL47394.1"/>
    <property type="molecule type" value="Genomic_DNA"/>
</dbReference>
<accession>A0A1Q5PL85</accession>
<dbReference type="Proteomes" id="UP000186465">
    <property type="component" value="Unassembled WGS sequence"/>
</dbReference>
<dbReference type="PANTHER" id="PTHR30296">
    <property type="entry name" value="UNCHARACTERIZED PROTEIN YKGE"/>
    <property type="match status" value="1"/>
</dbReference>
<feature type="domain" description="Cysteine-rich" evidence="1">
    <location>
        <begin position="139"/>
        <end position="223"/>
    </location>
</feature>
<evidence type="ECO:0000313" key="2">
    <source>
        <dbReference type="EMBL" id="OKL47394.1"/>
    </source>
</evidence>